<gene>
    <name evidence="2" type="ORF">CAUJ_LOCUS1369</name>
</gene>
<reference evidence="2" key="1">
    <citation type="submission" date="2020-10" db="EMBL/GenBank/DDBJ databases">
        <authorList>
            <person name="Kikuchi T."/>
        </authorList>
    </citation>
    <scope>NUCLEOTIDE SEQUENCE</scope>
    <source>
        <strain evidence="2">NKZ352</strain>
    </source>
</reference>
<protein>
    <submittedName>
        <fullName evidence="2">Uncharacterized protein</fullName>
    </submittedName>
</protein>
<keyword evidence="3" id="KW-1185">Reference proteome</keyword>
<feature type="compositionally biased region" description="Basic and acidic residues" evidence="1">
    <location>
        <begin position="220"/>
        <end position="231"/>
    </location>
</feature>
<sequence>MHNNRIGTLKNDAEITAKLAALADHLTAKVSETNHRFRSLSHDVKYFEHRMGKAETLLRILSHEKFVEQVTEEEEFGKRRYASPRRFQPVDPVQIVQNAILASEVLLSRQETYKLPEPIPVKQKTTTTTNFETSTGEIDGGLKSDASKKLAAKLLRDARETKDDSFQVDAVKRHAPQIVKKSTLSTEVASRKSSATSSVQAEESEKSQVIPEEEDLFVPMKKESTQDEHDVQNLSLQNKKDDSYNVGINSAVISTGDLLHGIKSLKKTSKGKEGSADREKVAPKENRSKLSSVTASHVSVQKPQKSPLTTRNEVSNGPSSSERNAAPLFTDSDSEPLFGTKNIPKKSEPAPTKVSQNESKKAPTVRSLFSDSDDDFSDLFKSKLVNHSSGGNDKNVILPAAKMILNCKNETAEKLPNPSDLRTETAHQRKTESVLTIPKKKKMISLFDSDDSDSEDLFRSAKNAKLIPKTIQQSKEVWKKSEKNDPIEPSKSTAKATIENKSSKKFSFLSDSSDDDLFSSARAKKAVVPSQSVTAIQIIEKNQKKQLFLKKIYLKNLLQAKSRLSNGPKTASSLAITSDEKEVGYLDSAAPNHLINMLKSRPRKARPGNRLKSVKNNEVIEKESATEEVIYDPLSANI</sequence>
<dbReference type="Proteomes" id="UP000835052">
    <property type="component" value="Unassembled WGS sequence"/>
</dbReference>
<proteinExistence type="predicted"/>
<comment type="caution">
    <text evidence="2">The sequence shown here is derived from an EMBL/GenBank/DDBJ whole genome shotgun (WGS) entry which is preliminary data.</text>
</comment>
<feature type="region of interest" description="Disordered" evidence="1">
    <location>
        <begin position="182"/>
        <end position="242"/>
    </location>
</feature>
<evidence type="ECO:0000313" key="2">
    <source>
        <dbReference type="EMBL" id="CAD6185450.1"/>
    </source>
</evidence>
<evidence type="ECO:0000256" key="1">
    <source>
        <dbReference type="SAM" id="MobiDB-lite"/>
    </source>
</evidence>
<organism evidence="2 3">
    <name type="scientific">Caenorhabditis auriculariae</name>
    <dbReference type="NCBI Taxonomy" id="2777116"/>
    <lineage>
        <taxon>Eukaryota</taxon>
        <taxon>Metazoa</taxon>
        <taxon>Ecdysozoa</taxon>
        <taxon>Nematoda</taxon>
        <taxon>Chromadorea</taxon>
        <taxon>Rhabditida</taxon>
        <taxon>Rhabditina</taxon>
        <taxon>Rhabditomorpha</taxon>
        <taxon>Rhabditoidea</taxon>
        <taxon>Rhabditidae</taxon>
        <taxon>Peloderinae</taxon>
        <taxon>Caenorhabditis</taxon>
    </lineage>
</organism>
<feature type="compositionally biased region" description="Basic and acidic residues" evidence="1">
    <location>
        <begin position="270"/>
        <end position="288"/>
    </location>
</feature>
<feature type="compositionally biased region" description="Polar residues" evidence="1">
    <location>
        <begin position="289"/>
        <end position="323"/>
    </location>
</feature>
<feature type="region of interest" description="Disordered" evidence="1">
    <location>
        <begin position="124"/>
        <end position="143"/>
    </location>
</feature>
<feature type="compositionally biased region" description="Polar residues" evidence="1">
    <location>
        <begin position="182"/>
        <end position="201"/>
    </location>
</feature>
<name>A0A8S1GVN8_9PELO</name>
<accession>A0A8S1GVN8</accession>
<feature type="region of interest" description="Disordered" evidence="1">
    <location>
        <begin position="266"/>
        <end position="368"/>
    </location>
</feature>
<dbReference type="EMBL" id="CAJGYM010000002">
    <property type="protein sequence ID" value="CAD6185450.1"/>
    <property type="molecule type" value="Genomic_DNA"/>
</dbReference>
<dbReference type="AlphaFoldDB" id="A0A8S1GVN8"/>
<evidence type="ECO:0000313" key="3">
    <source>
        <dbReference type="Proteomes" id="UP000835052"/>
    </source>
</evidence>
<feature type="compositionally biased region" description="Low complexity" evidence="1">
    <location>
        <begin position="125"/>
        <end position="135"/>
    </location>
</feature>